<gene>
    <name evidence="1" type="ORF">MNEG_13512</name>
</gene>
<evidence type="ECO:0000313" key="2">
    <source>
        <dbReference type="Proteomes" id="UP000054498"/>
    </source>
</evidence>
<dbReference type="KEGG" id="mng:MNEG_13512"/>
<evidence type="ECO:0000313" key="1">
    <source>
        <dbReference type="EMBL" id="KIY94451.1"/>
    </source>
</evidence>
<dbReference type="Proteomes" id="UP000054498">
    <property type="component" value="Unassembled WGS sequence"/>
</dbReference>
<reference evidence="1 2" key="1">
    <citation type="journal article" date="2013" name="BMC Genomics">
        <title>Reconstruction of the lipid metabolism for the microalga Monoraphidium neglectum from its genome sequence reveals characteristics suitable for biofuel production.</title>
        <authorList>
            <person name="Bogen C."/>
            <person name="Al-Dilaimi A."/>
            <person name="Albersmeier A."/>
            <person name="Wichmann J."/>
            <person name="Grundmann M."/>
            <person name="Rupp O."/>
            <person name="Lauersen K.J."/>
            <person name="Blifernez-Klassen O."/>
            <person name="Kalinowski J."/>
            <person name="Goesmann A."/>
            <person name="Mussgnug J.H."/>
            <person name="Kruse O."/>
        </authorList>
    </citation>
    <scope>NUCLEOTIDE SEQUENCE [LARGE SCALE GENOMIC DNA]</scope>
    <source>
        <strain evidence="1 2">SAG 48.87</strain>
    </source>
</reference>
<dbReference type="RefSeq" id="XP_013893471.1">
    <property type="nucleotide sequence ID" value="XM_014038017.1"/>
</dbReference>
<organism evidence="1 2">
    <name type="scientific">Monoraphidium neglectum</name>
    <dbReference type="NCBI Taxonomy" id="145388"/>
    <lineage>
        <taxon>Eukaryota</taxon>
        <taxon>Viridiplantae</taxon>
        <taxon>Chlorophyta</taxon>
        <taxon>core chlorophytes</taxon>
        <taxon>Chlorophyceae</taxon>
        <taxon>CS clade</taxon>
        <taxon>Sphaeropleales</taxon>
        <taxon>Selenastraceae</taxon>
        <taxon>Monoraphidium</taxon>
    </lineage>
</organism>
<protein>
    <submittedName>
        <fullName evidence="1">Uncharacterized protein</fullName>
    </submittedName>
</protein>
<sequence>MHNCRQVSADGAALQLTTHQEVGLKLGLAKKSINPAIIGVWRNGVVADKKCQRLALHYIEEFGALQYWLRAAFQQAQIK</sequence>
<name>A0A0D2LYB2_9CHLO</name>
<keyword evidence="2" id="KW-1185">Reference proteome</keyword>
<accession>A0A0D2LYB2</accession>
<dbReference type="EMBL" id="KK104090">
    <property type="protein sequence ID" value="KIY94451.1"/>
    <property type="molecule type" value="Genomic_DNA"/>
</dbReference>
<dbReference type="AlphaFoldDB" id="A0A0D2LYB2"/>
<proteinExistence type="predicted"/>
<dbReference type="GeneID" id="25730982"/>